<evidence type="ECO:0000313" key="2">
    <source>
        <dbReference type="Proteomes" id="UP001597197"/>
    </source>
</evidence>
<dbReference type="RefSeq" id="WP_382317097.1">
    <property type="nucleotide sequence ID" value="NZ_JBHUFD010000018.1"/>
</dbReference>
<proteinExistence type="predicted"/>
<dbReference type="Proteomes" id="UP001597197">
    <property type="component" value="Unassembled WGS sequence"/>
</dbReference>
<reference evidence="2" key="1">
    <citation type="journal article" date="2019" name="Int. J. Syst. Evol. Microbiol.">
        <title>The Global Catalogue of Microorganisms (GCM) 10K type strain sequencing project: providing services to taxonomists for standard genome sequencing and annotation.</title>
        <authorList>
            <consortium name="The Broad Institute Genomics Platform"/>
            <consortium name="The Broad Institute Genome Sequencing Center for Infectious Disease"/>
            <person name="Wu L."/>
            <person name="Ma J."/>
        </authorList>
    </citation>
    <scope>NUCLEOTIDE SEQUENCE [LARGE SCALE GENOMIC DNA]</scope>
    <source>
        <strain evidence="2">CGMCC 1.15795</strain>
    </source>
</reference>
<gene>
    <name evidence="1" type="ORF">ACFSDX_20890</name>
</gene>
<accession>A0ABW4QZ58</accession>
<keyword evidence="2" id="KW-1185">Reference proteome</keyword>
<comment type="caution">
    <text evidence="1">The sequence shown here is derived from an EMBL/GenBank/DDBJ whole genome shotgun (WGS) entry which is preliminary data.</text>
</comment>
<evidence type="ECO:0000313" key="1">
    <source>
        <dbReference type="EMBL" id="MFD1874904.1"/>
    </source>
</evidence>
<protein>
    <submittedName>
        <fullName evidence="1">Uncharacterized protein</fullName>
    </submittedName>
</protein>
<dbReference type="EMBL" id="JBHUFD010000018">
    <property type="protein sequence ID" value="MFD1874904.1"/>
    <property type="molecule type" value="Genomic_DNA"/>
</dbReference>
<organism evidence="1 2">
    <name type="scientific">Hymenobacter bucti</name>
    <dbReference type="NCBI Taxonomy" id="1844114"/>
    <lineage>
        <taxon>Bacteria</taxon>
        <taxon>Pseudomonadati</taxon>
        <taxon>Bacteroidota</taxon>
        <taxon>Cytophagia</taxon>
        <taxon>Cytophagales</taxon>
        <taxon>Hymenobacteraceae</taxon>
        <taxon>Hymenobacter</taxon>
    </lineage>
</organism>
<name>A0ABW4QZ58_9BACT</name>
<sequence length="262" mass="28553">MLLGVYWYYGFPKGLYHFDFFAFGAGRGGHADGPAELTATVRAPDPAALLAAVRAVAACYPEGYLFGKAHGDVLHLDLGDYALTDYTFHVAGELEKVLRQHHATPTTEPLPADTPLLRLAEAYDPTPPYSYGDGQLQAVSSRPGKHRAEVALLRLDCHLPLVQQADFLAALEILCTQFGLDVLYYFDRKIVPQVNLMVFFGNGRQGVGGQPLRYTDTAAFKTAVLASLAAHSGQPQHLGDYPAGYPRRGPHVIRVVDADFVL</sequence>